<gene>
    <name evidence="1" type="ORF">GOP47_0024331</name>
</gene>
<dbReference type="Proteomes" id="UP000886520">
    <property type="component" value="Chromosome 24"/>
</dbReference>
<evidence type="ECO:0000313" key="1">
    <source>
        <dbReference type="EMBL" id="KAI5059911.1"/>
    </source>
</evidence>
<keyword evidence="2" id="KW-1185">Reference proteome</keyword>
<sequence>MVRVEEEQWLPSLDGSPLRGGFERGNDLLWQILDQYTNRNDEYGADNGVLALLGSYMGRHVVVLERDNEFLQQLLSIFEAQTTRLKNRKTIIVEEVAVEESAE</sequence>
<comment type="caution">
    <text evidence="1">The sequence shown here is derived from an EMBL/GenBank/DDBJ whole genome shotgun (WGS) entry which is preliminary data.</text>
</comment>
<protein>
    <submittedName>
        <fullName evidence="1">Uncharacterized protein</fullName>
    </submittedName>
</protein>
<name>A0A9D4U4A3_ADICA</name>
<proteinExistence type="predicted"/>
<accession>A0A9D4U4A3</accession>
<dbReference type="AlphaFoldDB" id="A0A9D4U4A3"/>
<dbReference type="EMBL" id="JABFUD020000024">
    <property type="protein sequence ID" value="KAI5059911.1"/>
    <property type="molecule type" value="Genomic_DNA"/>
</dbReference>
<organism evidence="1 2">
    <name type="scientific">Adiantum capillus-veneris</name>
    <name type="common">Maidenhair fern</name>
    <dbReference type="NCBI Taxonomy" id="13818"/>
    <lineage>
        <taxon>Eukaryota</taxon>
        <taxon>Viridiplantae</taxon>
        <taxon>Streptophyta</taxon>
        <taxon>Embryophyta</taxon>
        <taxon>Tracheophyta</taxon>
        <taxon>Polypodiopsida</taxon>
        <taxon>Polypodiidae</taxon>
        <taxon>Polypodiales</taxon>
        <taxon>Pteridineae</taxon>
        <taxon>Pteridaceae</taxon>
        <taxon>Vittarioideae</taxon>
        <taxon>Adiantum</taxon>
    </lineage>
</organism>
<evidence type="ECO:0000313" key="2">
    <source>
        <dbReference type="Proteomes" id="UP000886520"/>
    </source>
</evidence>
<reference evidence="1" key="1">
    <citation type="submission" date="2021-01" db="EMBL/GenBank/DDBJ databases">
        <title>Adiantum capillus-veneris genome.</title>
        <authorList>
            <person name="Fang Y."/>
            <person name="Liao Q."/>
        </authorList>
    </citation>
    <scope>NUCLEOTIDE SEQUENCE</scope>
    <source>
        <strain evidence="1">H3</strain>
        <tissue evidence="1">Leaf</tissue>
    </source>
</reference>